<accession>A0A2U3N5G5</accession>
<organism evidence="2 3">
    <name type="scientific">Mycobacterium terramassiliense</name>
    <dbReference type="NCBI Taxonomy" id="1841859"/>
    <lineage>
        <taxon>Bacteria</taxon>
        <taxon>Bacillati</taxon>
        <taxon>Actinomycetota</taxon>
        <taxon>Actinomycetes</taxon>
        <taxon>Mycobacteriales</taxon>
        <taxon>Mycobacteriaceae</taxon>
        <taxon>Mycobacterium</taxon>
    </lineage>
</organism>
<dbReference type="InterPro" id="IPR017517">
    <property type="entry name" value="Maleyloyr_isom"/>
</dbReference>
<dbReference type="NCBIfam" id="TIGR03086">
    <property type="entry name" value="TIGR03086 family metal-binding protein"/>
    <property type="match status" value="1"/>
</dbReference>
<protein>
    <submittedName>
        <fullName evidence="2">TIGR03086 family protein</fullName>
    </submittedName>
</protein>
<gene>
    <name evidence="2" type="ORF">MTAB308_251</name>
</gene>
<dbReference type="EMBL" id="FTRV01000008">
    <property type="protein sequence ID" value="SPM26776.1"/>
    <property type="molecule type" value="Genomic_DNA"/>
</dbReference>
<evidence type="ECO:0000313" key="3">
    <source>
        <dbReference type="Proteomes" id="UP000241595"/>
    </source>
</evidence>
<dbReference type="Proteomes" id="UP000241595">
    <property type="component" value="Unassembled WGS sequence"/>
</dbReference>
<dbReference type="SUPFAM" id="SSF109854">
    <property type="entry name" value="DinB/YfiT-like putative metalloenzymes"/>
    <property type="match status" value="1"/>
</dbReference>
<dbReference type="STRING" id="1841859.GCA_900157385_00245"/>
<dbReference type="InterPro" id="IPR024344">
    <property type="entry name" value="MDMPI_metal-binding"/>
</dbReference>
<dbReference type="AlphaFoldDB" id="A0A2U3N5G5"/>
<feature type="domain" description="Mycothiol-dependent maleylpyruvate isomerase metal-binding" evidence="1">
    <location>
        <begin position="24"/>
        <end position="132"/>
    </location>
</feature>
<sequence>VSDTDERAVLTEAARYLFQNLLLVRASDLAAPTPCRGWDLRRLLHHVCASLAEVADVLAARDYDEGTRPAAAADPVSAVRAAIVDCVLAARAHNAAAGVAGRWCEIQGRPIPAKTVAHVGAIEMAVHAWDIAQACRIDRPIPSDVASALLCVSPPLARAGLAGHVFAEPLPAPLTATPSEQLLALFGRRQAPR</sequence>
<evidence type="ECO:0000259" key="1">
    <source>
        <dbReference type="Pfam" id="PF11716"/>
    </source>
</evidence>
<evidence type="ECO:0000313" key="2">
    <source>
        <dbReference type="EMBL" id="SPM26776.1"/>
    </source>
</evidence>
<dbReference type="NCBIfam" id="TIGR03083">
    <property type="entry name" value="maleylpyruvate isomerase family mycothiol-dependent enzyme"/>
    <property type="match status" value="1"/>
</dbReference>
<proteinExistence type="predicted"/>
<dbReference type="Pfam" id="PF11716">
    <property type="entry name" value="MDMPI_N"/>
    <property type="match status" value="1"/>
</dbReference>
<name>A0A2U3N5G5_9MYCO</name>
<feature type="non-terminal residue" evidence="2">
    <location>
        <position position="1"/>
    </location>
</feature>
<dbReference type="InterPro" id="IPR034660">
    <property type="entry name" value="DinB/YfiT-like"/>
</dbReference>
<dbReference type="GO" id="GO:0046872">
    <property type="term" value="F:metal ion binding"/>
    <property type="evidence" value="ECO:0007669"/>
    <property type="project" value="InterPro"/>
</dbReference>
<reference evidence="2 3" key="1">
    <citation type="submission" date="2017-01" db="EMBL/GenBank/DDBJ databases">
        <authorList>
            <consortium name="Urmite Genomes"/>
        </authorList>
    </citation>
    <scope>NUCLEOTIDE SEQUENCE [LARGE SCALE GENOMIC DNA]</scope>
    <source>
        <strain evidence="2 3">AB308</strain>
    </source>
</reference>
<dbReference type="Gene3D" id="1.20.120.450">
    <property type="entry name" value="dinb family like domain"/>
    <property type="match status" value="1"/>
</dbReference>
<dbReference type="InterPro" id="IPR017520">
    <property type="entry name" value="CHP03086"/>
</dbReference>
<keyword evidence="3" id="KW-1185">Reference proteome</keyword>